<reference evidence="2 3" key="1">
    <citation type="journal article" date="2016" name="Genome Announc.">
        <title>Genome Sequence of Madurella mycetomatis mm55, Isolated from a Human Mycetoma Case in Sudan.</title>
        <authorList>
            <person name="Smit S."/>
            <person name="Derks M.F."/>
            <person name="Bervoets S."/>
            <person name="Fahal A."/>
            <person name="van Leeuwen W."/>
            <person name="van Belkum A."/>
            <person name="van de Sande W.W."/>
        </authorList>
    </citation>
    <scope>NUCLEOTIDE SEQUENCE [LARGE SCALE GENOMIC DNA]</scope>
    <source>
        <strain evidence="3">mm55</strain>
    </source>
</reference>
<dbReference type="AlphaFoldDB" id="A0A175VZ62"/>
<organism evidence="2 3">
    <name type="scientific">Madurella mycetomatis</name>
    <dbReference type="NCBI Taxonomy" id="100816"/>
    <lineage>
        <taxon>Eukaryota</taxon>
        <taxon>Fungi</taxon>
        <taxon>Dikarya</taxon>
        <taxon>Ascomycota</taxon>
        <taxon>Pezizomycotina</taxon>
        <taxon>Sordariomycetes</taxon>
        <taxon>Sordariomycetidae</taxon>
        <taxon>Sordariales</taxon>
        <taxon>Sordariales incertae sedis</taxon>
        <taxon>Madurella</taxon>
    </lineage>
</organism>
<dbReference type="PANTHER" id="PTHR47534">
    <property type="entry name" value="YALI0E05731P"/>
    <property type="match status" value="1"/>
</dbReference>
<accession>A0A175VZ62</accession>
<dbReference type="EMBL" id="LCTW02000193">
    <property type="protein sequence ID" value="KXX76788.1"/>
    <property type="molecule type" value="Genomic_DNA"/>
</dbReference>
<dbReference type="GO" id="GO:0016491">
    <property type="term" value="F:oxidoreductase activity"/>
    <property type="evidence" value="ECO:0007669"/>
    <property type="project" value="UniProtKB-KW"/>
</dbReference>
<dbReference type="VEuPathDB" id="FungiDB:MMYC01_209127"/>
<evidence type="ECO:0000313" key="2">
    <source>
        <dbReference type="EMBL" id="KXX76788.1"/>
    </source>
</evidence>
<dbReference type="InterPro" id="IPR052228">
    <property type="entry name" value="Sec_Metab_Biosynth_Oxidored"/>
</dbReference>
<proteinExistence type="predicted"/>
<dbReference type="Gene3D" id="3.40.50.720">
    <property type="entry name" value="NAD(P)-binding Rossmann-like Domain"/>
    <property type="match status" value="1"/>
</dbReference>
<dbReference type="OrthoDB" id="2898509at2759"/>
<dbReference type="SUPFAM" id="SSF51735">
    <property type="entry name" value="NAD(P)-binding Rossmann-fold domains"/>
    <property type="match status" value="1"/>
</dbReference>
<dbReference type="InterPro" id="IPR036291">
    <property type="entry name" value="NAD(P)-bd_dom_sf"/>
</dbReference>
<sequence>MVKLKQIKEANSSFARERNEDLIFVFAGATSGIGAATLEKLATMVQSARFYIAGRSAARFASQRTKLEYLNPNLAIVFFECDISLFRGVDAFAKAIASIETKVDYLFMSQGKLPLTGSEFTNEGLETCFTLSYYTRALLISSLLPLLSHSLNPRVLSVLNGGKEKALNESDLALAKPGSWSPLGVITQATTLTTLALDHLSSQHQNITFIHAFPGLVRTDISTHMVAPQGAGWFRRIWAVVLRAVVGTMIRVLGVTTEVSGERQAYHLTGLKVQPGLSLVDEHSDVVPVPAVVLRYRAEGWPERVWEFTVGVFEKVFSVQSEAAGVTSA</sequence>
<keyword evidence="1" id="KW-0560">Oxidoreductase</keyword>
<evidence type="ECO:0000256" key="1">
    <source>
        <dbReference type="ARBA" id="ARBA00023002"/>
    </source>
</evidence>
<protein>
    <submittedName>
        <fullName evidence="2">3-keto-steroid reductase</fullName>
    </submittedName>
</protein>
<keyword evidence="3" id="KW-1185">Reference proteome</keyword>
<gene>
    <name evidence="2" type="ORF">MMYC01_209127</name>
</gene>
<evidence type="ECO:0000313" key="3">
    <source>
        <dbReference type="Proteomes" id="UP000078237"/>
    </source>
</evidence>
<dbReference type="STRING" id="100816.A0A175VZ62"/>
<name>A0A175VZ62_9PEZI</name>
<comment type="caution">
    <text evidence="2">The sequence shown here is derived from an EMBL/GenBank/DDBJ whole genome shotgun (WGS) entry which is preliminary data.</text>
</comment>
<dbReference type="Proteomes" id="UP000078237">
    <property type="component" value="Unassembled WGS sequence"/>
</dbReference>
<dbReference type="PANTHER" id="PTHR47534:SF3">
    <property type="entry name" value="ALCOHOL DEHYDROGENASE-LIKE C-TERMINAL DOMAIN-CONTAINING PROTEIN"/>
    <property type="match status" value="1"/>
</dbReference>